<evidence type="ECO:0000259" key="9">
    <source>
        <dbReference type="SMART" id="SM00479"/>
    </source>
</evidence>
<organism evidence="10 11">
    <name type="scientific">Danionella cerebrum</name>
    <dbReference type="NCBI Taxonomy" id="2873325"/>
    <lineage>
        <taxon>Eukaryota</taxon>
        <taxon>Metazoa</taxon>
        <taxon>Chordata</taxon>
        <taxon>Craniata</taxon>
        <taxon>Vertebrata</taxon>
        <taxon>Euteleostomi</taxon>
        <taxon>Actinopterygii</taxon>
        <taxon>Neopterygii</taxon>
        <taxon>Teleostei</taxon>
        <taxon>Ostariophysi</taxon>
        <taxon>Cypriniformes</taxon>
        <taxon>Danionidae</taxon>
        <taxon>Danioninae</taxon>
        <taxon>Danionella</taxon>
    </lineage>
</organism>
<dbReference type="CDD" id="cd06144">
    <property type="entry name" value="REX4_like"/>
    <property type="match status" value="1"/>
</dbReference>
<evidence type="ECO:0000313" key="10">
    <source>
        <dbReference type="EMBL" id="TRY94975.1"/>
    </source>
</evidence>
<dbReference type="OrthoDB" id="8191639at2759"/>
<accession>A0A553QYD1</accession>
<dbReference type="FunFam" id="3.30.420.10:FF:000007">
    <property type="entry name" value="Interferon-stimulated exonuclease gene 20"/>
    <property type="match status" value="1"/>
</dbReference>
<name>A0A553QYD1_9TELE</name>
<dbReference type="InterPro" id="IPR036397">
    <property type="entry name" value="RNaseH_sf"/>
</dbReference>
<gene>
    <name evidence="10" type="ORF">DNTS_004652</name>
</gene>
<feature type="compositionally biased region" description="Basic and acidic residues" evidence="8">
    <location>
        <begin position="102"/>
        <end position="130"/>
    </location>
</feature>
<dbReference type="Pfam" id="PF00929">
    <property type="entry name" value="RNase_T"/>
    <property type="match status" value="1"/>
</dbReference>
<dbReference type="InterPro" id="IPR013520">
    <property type="entry name" value="Ribonucl_H"/>
</dbReference>
<evidence type="ECO:0000256" key="3">
    <source>
        <dbReference type="ARBA" id="ARBA00016937"/>
    </source>
</evidence>
<feature type="compositionally biased region" description="Basic residues" evidence="8">
    <location>
        <begin position="1"/>
        <end position="10"/>
    </location>
</feature>
<keyword evidence="6" id="KW-0269">Exonuclease</keyword>
<sequence length="433" mass="49227">MSKVKTKKKTQSVVSNGPSKEIIKKKKRTFFFDTSSFKSVEDKIKKPTAKTPYIAPPKNPKDYSCNWKKLLQVDIPFLSYHCLKNVVFIHFCLQTIAAKPEKDEVTKHKKDSQVKGRPSSKDPDKSENNFKKPKKSIKPASERPGRAGKDGDQQKGKDHTGHKQFKAEKRKRKDNIGNVLNKKSHIDQEEEKKAVPDIWFDDVDMDDIKSALGPEAADIVRKSKGISKSDNDTESKLVKDHAFEGVTRAIAMDCEMVGVGYDGKDSILARISIVNQFGKCIYDKYVKPTENVTDYRTFVSGIRPEDIEHGEDFKTVQKEVAQIMEGRILVGHAIHNDLKILLLNHPKKMIRDTQKYKPFRNTAKTSRPALRVLCKEILNVNVQQGEHSSVQDAQATMRLYTMVKKDWEAELKRARAGNAQKTPRTPRPPKNSE</sequence>
<dbReference type="GO" id="GO:0003676">
    <property type="term" value="F:nucleic acid binding"/>
    <property type="evidence" value="ECO:0007669"/>
    <property type="project" value="InterPro"/>
</dbReference>
<feature type="compositionally biased region" description="Basic and acidic residues" evidence="8">
    <location>
        <begin position="140"/>
        <end position="167"/>
    </location>
</feature>
<dbReference type="EMBL" id="SRMA01025411">
    <property type="protein sequence ID" value="TRY94975.1"/>
    <property type="molecule type" value="Genomic_DNA"/>
</dbReference>
<evidence type="ECO:0000256" key="1">
    <source>
        <dbReference type="ARBA" id="ARBA00004123"/>
    </source>
</evidence>
<keyword evidence="7" id="KW-0539">Nucleus</keyword>
<proteinExistence type="inferred from homology"/>
<dbReference type="PANTHER" id="PTHR12801:SF158">
    <property type="entry name" value="RNA EXONUCLEASE 4"/>
    <property type="match status" value="1"/>
</dbReference>
<evidence type="ECO:0000256" key="8">
    <source>
        <dbReference type="SAM" id="MobiDB-lite"/>
    </source>
</evidence>
<dbReference type="SUPFAM" id="SSF53098">
    <property type="entry name" value="Ribonuclease H-like"/>
    <property type="match status" value="1"/>
</dbReference>
<evidence type="ECO:0000256" key="2">
    <source>
        <dbReference type="ARBA" id="ARBA00010489"/>
    </source>
</evidence>
<comment type="subcellular location">
    <subcellularLocation>
        <location evidence="1">Nucleus</location>
    </subcellularLocation>
</comment>
<evidence type="ECO:0000256" key="4">
    <source>
        <dbReference type="ARBA" id="ARBA00022722"/>
    </source>
</evidence>
<feature type="region of interest" description="Disordered" evidence="8">
    <location>
        <begin position="1"/>
        <end position="20"/>
    </location>
</feature>
<dbReference type="AlphaFoldDB" id="A0A553QYD1"/>
<dbReference type="GO" id="GO:0008408">
    <property type="term" value="F:3'-5' exonuclease activity"/>
    <property type="evidence" value="ECO:0007669"/>
    <property type="project" value="InterPro"/>
</dbReference>
<comment type="similarity">
    <text evidence="2">Belongs to the REXO4 family.</text>
</comment>
<dbReference type="STRING" id="623744.A0A553QYD1"/>
<keyword evidence="5" id="KW-0378">Hydrolase</keyword>
<feature type="domain" description="Exonuclease" evidence="9">
    <location>
        <begin position="248"/>
        <end position="409"/>
    </location>
</feature>
<dbReference type="InterPro" id="IPR012337">
    <property type="entry name" value="RNaseH-like_sf"/>
</dbReference>
<protein>
    <recommendedName>
        <fullName evidence="3">RNA exonuclease 4</fullName>
    </recommendedName>
</protein>
<reference evidence="10 11" key="1">
    <citation type="journal article" date="2019" name="Sci. Data">
        <title>Hybrid genome assembly and annotation of Danionella translucida.</title>
        <authorList>
            <person name="Kadobianskyi M."/>
            <person name="Schulze L."/>
            <person name="Schuelke M."/>
            <person name="Judkewitz B."/>
        </authorList>
    </citation>
    <scope>NUCLEOTIDE SEQUENCE [LARGE SCALE GENOMIC DNA]</scope>
    <source>
        <strain evidence="10 11">Bolton</strain>
    </source>
</reference>
<comment type="caution">
    <text evidence="10">The sequence shown here is derived from an EMBL/GenBank/DDBJ whole genome shotgun (WGS) entry which is preliminary data.</text>
</comment>
<evidence type="ECO:0000313" key="11">
    <source>
        <dbReference type="Proteomes" id="UP000316079"/>
    </source>
</evidence>
<evidence type="ECO:0000256" key="5">
    <source>
        <dbReference type="ARBA" id="ARBA00022801"/>
    </source>
</evidence>
<dbReference type="GO" id="GO:0006364">
    <property type="term" value="P:rRNA processing"/>
    <property type="evidence" value="ECO:0007669"/>
    <property type="project" value="InterPro"/>
</dbReference>
<evidence type="ECO:0000256" key="6">
    <source>
        <dbReference type="ARBA" id="ARBA00022839"/>
    </source>
</evidence>
<dbReference type="GO" id="GO:0005730">
    <property type="term" value="C:nucleolus"/>
    <property type="evidence" value="ECO:0007669"/>
    <property type="project" value="UniProtKB-ARBA"/>
</dbReference>
<dbReference type="InterPro" id="IPR047021">
    <property type="entry name" value="REXO1/3/4-like"/>
</dbReference>
<dbReference type="PANTHER" id="PTHR12801">
    <property type="entry name" value="RNA EXONUCLEASE REXO1 / RECO3 FAMILY MEMBER-RELATED"/>
    <property type="match status" value="1"/>
</dbReference>
<dbReference type="GO" id="GO:0006308">
    <property type="term" value="P:DNA catabolic process"/>
    <property type="evidence" value="ECO:0007669"/>
    <property type="project" value="TreeGrafter"/>
</dbReference>
<dbReference type="SMART" id="SM00479">
    <property type="entry name" value="EXOIII"/>
    <property type="match status" value="1"/>
</dbReference>
<keyword evidence="11" id="KW-1185">Reference proteome</keyword>
<dbReference type="InterPro" id="IPR037431">
    <property type="entry name" value="REX4_DEDDh_dom"/>
</dbReference>
<feature type="region of interest" description="Disordered" evidence="8">
    <location>
        <begin position="102"/>
        <end position="192"/>
    </location>
</feature>
<dbReference type="Proteomes" id="UP000316079">
    <property type="component" value="Unassembled WGS sequence"/>
</dbReference>
<feature type="region of interest" description="Disordered" evidence="8">
    <location>
        <begin position="411"/>
        <end position="433"/>
    </location>
</feature>
<evidence type="ECO:0000256" key="7">
    <source>
        <dbReference type="ARBA" id="ARBA00023242"/>
    </source>
</evidence>
<keyword evidence="4" id="KW-0540">Nuclease</keyword>
<dbReference type="Gene3D" id="3.30.420.10">
    <property type="entry name" value="Ribonuclease H-like superfamily/Ribonuclease H"/>
    <property type="match status" value="1"/>
</dbReference>